<feature type="signal peptide" evidence="2">
    <location>
        <begin position="1"/>
        <end position="25"/>
    </location>
</feature>
<accession>A0A5Q2TUL4</accession>
<keyword evidence="1 2" id="KW-0732">Signal</keyword>
<evidence type="ECO:0000256" key="2">
    <source>
        <dbReference type="SAM" id="SignalP"/>
    </source>
</evidence>
<reference evidence="4" key="2">
    <citation type="submission" date="2023-04" db="EMBL/GenBank/DDBJ databases">
        <title>APH(3)-Id, a novel chromosomal aminoglycoside phosphotransferase, identified from an environmental isolate of Kluyvera intermedia DW18.</title>
        <authorList>
            <person name="Sha Y."/>
        </authorList>
    </citation>
    <scope>NUCLEOTIDE SEQUENCE</scope>
    <source>
        <strain evidence="4">DW18</strain>
    </source>
</reference>
<dbReference type="SUPFAM" id="SSF53850">
    <property type="entry name" value="Periplasmic binding protein-like II"/>
    <property type="match status" value="1"/>
</dbReference>
<dbReference type="RefSeq" id="WP_062772895.1">
    <property type="nucleotide sequence ID" value="NZ_CP045843.1"/>
</dbReference>
<dbReference type="Proteomes" id="UP000344450">
    <property type="component" value="Chromosome"/>
</dbReference>
<dbReference type="Gene3D" id="3.40.190.170">
    <property type="entry name" value="Bacterial extracellular solute-binding protein, family 7"/>
    <property type="match status" value="1"/>
</dbReference>
<proteinExistence type="predicted"/>
<dbReference type="InterPro" id="IPR004682">
    <property type="entry name" value="TRAP_DctP"/>
</dbReference>
<dbReference type="CDD" id="cd13671">
    <property type="entry name" value="PBP2_TRAP_SBP_like_3"/>
    <property type="match status" value="1"/>
</dbReference>
<dbReference type="GO" id="GO:0030246">
    <property type="term" value="F:carbohydrate binding"/>
    <property type="evidence" value="ECO:0007669"/>
    <property type="project" value="TreeGrafter"/>
</dbReference>
<organism evidence="4 6">
    <name type="scientific">Kluyvera intermedia</name>
    <name type="common">Enterobacter intermedius</name>
    <dbReference type="NCBI Taxonomy" id="61648"/>
    <lineage>
        <taxon>Bacteria</taxon>
        <taxon>Pseudomonadati</taxon>
        <taxon>Pseudomonadota</taxon>
        <taxon>Gammaproteobacteria</taxon>
        <taxon>Enterobacterales</taxon>
        <taxon>Enterobacteriaceae</taxon>
        <taxon>Kluyvera</taxon>
    </lineage>
</organism>
<evidence type="ECO:0000313" key="5">
    <source>
        <dbReference type="Proteomes" id="UP000344450"/>
    </source>
</evidence>
<feature type="chain" id="PRO_5044623783" evidence="2">
    <location>
        <begin position="26"/>
        <end position="328"/>
    </location>
</feature>
<dbReference type="Pfam" id="PF03480">
    <property type="entry name" value="DctP"/>
    <property type="match status" value="1"/>
</dbReference>
<dbReference type="PANTHER" id="PTHR33376:SF2">
    <property type="entry name" value="DICARBOXYLATE-BINDING PERIPLASMIC PROTEIN"/>
    <property type="match status" value="1"/>
</dbReference>
<dbReference type="NCBIfam" id="TIGR00787">
    <property type="entry name" value="dctP"/>
    <property type="match status" value="1"/>
</dbReference>
<dbReference type="EMBL" id="CP045845">
    <property type="protein sequence ID" value="QGH28850.1"/>
    <property type="molecule type" value="Genomic_DNA"/>
</dbReference>
<name>A0A5Q2TUL4_KLUIN</name>
<dbReference type="GO" id="GO:0030288">
    <property type="term" value="C:outer membrane-bounded periplasmic space"/>
    <property type="evidence" value="ECO:0007669"/>
    <property type="project" value="InterPro"/>
</dbReference>
<reference evidence="3 5" key="1">
    <citation type="submission" date="2019-10" db="EMBL/GenBank/DDBJ databases">
        <title>Complete genome sequencing of drug resistant plasmids in Kluyvera intermedia.</title>
        <authorList>
            <person name="Ke C."/>
            <person name="Jian S."/>
        </authorList>
    </citation>
    <scope>NUCLEOTIDE SEQUENCE [LARGE SCALE GENOMIC DNA]</scope>
    <source>
        <strain evidence="3 5">N2-1</strain>
    </source>
</reference>
<evidence type="ECO:0000313" key="3">
    <source>
        <dbReference type="EMBL" id="QGH28850.1"/>
    </source>
</evidence>
<gene>
    <name evidence="3" type="ORF">GHC21_03805</name>
    <name evidence="4" type="ORF">QBD33_03875</name>
</gene>
<evidence type="ECO:0000256" key="1">
    <source>
        <dbReference type="ARBA" id="ARBA00022729"/>
    </source>
</evidence>
<dbReference type="PANTHER" id="PTHR33376">
    <property type="match status" value="1"/>
</dbReference>
<protein>
    <submittedName>
        <fullName evidence="3">DctP family TRAP transporter solute-binding subunit</fullName>
    </submittedName>
    <submittedName>
        <fullName evidence="4">TRAP transporter substrate-binding protein</fullName>
    </submittedName>
</protein>
<dbReference type="EMBL" id="CP123488">
    <property type="protein sequence ID" value="WGL56952.1"/>
    <property type="molecule type" value="Genomic_DNA"/>
</dbReference>
<dbReference type="InterPro" id="IPR038404">
    <property type="entry name" value="TRAP_DctP_sf"/>
</dbReference>
<sequence length="328" mass="36020">MKPLSFTKTLVCASLLTLISAGASAAEKVTLKLAHNLERSHVVHQAFEQMAKEVKQLSDGKMTIRIYPSSQMGSARETMELLQNGALDMTKGSASDLESFDNVYAIYNLPFLFKDQTHFNKVVFGEVGKEIMDSTKEKGFFALSAYVAGTRSFYAKKPITKPEDLKGLKIRVQASPTTIKMIELMGGSPTPISFGEVYTAMQQGVVDGAENNVPSWVQTRHIEIAKVFSEDEHASIPDFLVISTKSWDKLTPEQQQILAKAATASEAYQQTLWAKIDADTRAQAKAMGGEIIKVDKAPFRAAVQPLFDDFSKDPKQAALLAKFEAAAQ</sequence>
<dbReference type="NCBIfam" id="NF037995">
    <property type="entry name" value="TRAP_S1"/>
    <property type="match status" value="1"/>
</dbReference>
<dbReference type="Proteomes" id="UP001177527">
    <property type="component" value="Chromosome"/>
</dbReference>
<evidence type="ECO:0000313" key="4">
    <source>
        <dbReference type="EMBL" id="WGL56952.1"/>
    </source>
</evidence>
<dbReference type="AlphaFoldDB" id="A0A5Q2TUL4"/>
<dbReference type="InterPro" id="IPR018389">
    <property type="entry name" value="DctP_fam"/>
</dbReference>
<dbReference type="GeneID" id="91971501"/>
<dbReference type="GO" id="GO:0055085">
    <property type="term" value="P:transmembrane transport"/>
    <property type="evidence" value="ECO:0007669"/>
    <property type="project" value="InterPro"/>
</dbReference>
<keyword evidence="5" id="KW-1185">Reference proteome</keyword>
<dbReference type="PIRSF" id="PIRSF006470">
    <property type="entry name" value="DctB"/>
    <property type="match status" value="1"/>
</dbReference>
<evidence type="ECO:0000313" key="6">
    <source>
        <dbReference type="Proteomes" id="UP001177527"/>
    </source>
</evidence>